<evidence type="ECO:0000256" key="2">
    <source>
        <dbReference type="ARBA" id="ARBA00022801"/>
    </source>
</evidence>
<organism evidence="5 6">
    <name type="scientific">Actinomadura nitritigenes</name>
    <dbReference type="NCBI Taxonomy" id="134602"/>
    <lineage>
        <taxon>Bacteria</taxon>
        <taxon>Bacillati</taxon>
        <taxon>Actinomycetota</taxon>
        <taxon>Actinomycetes</taxon>
        <taxon>Streptosporangiales</taxon>
        <taxon>Thermomonosporaceae</taxon>
        <taxon>Actinomadura</taxon>
    </lineage>
</organism>
<proteinExistence type="inferred from homology"/>
<dbReference type="InterPro" id="IPR050300">
    <property type="entry name" value="GDXG_lipolytic_enzyme"/>
</dbReference>
<evidence type="ECO:0000256" key="1">
    <source>
        <dbReference type="ARBA" id="ARBA00010515"/>
    </source>
</evidence>
<comment type="similarity">
    <text evidence="1">Belongs to the 'GDXG' lipolytic enzyme family.</text>
</comment>
<dbReference type="SUPFAM" id="SSF53474">
    <property type="entry name" value="alpha/beta-Hydrolases"/>
    <property type="match status" value="1"/>
</dbReference>
<name>A0ABS3RHN3_9ACTN</name>
<dbReference type="PROSITE" id="PS01174">
    <property type="entry name" value="LIPASE_GDXG_SER"/>
    <property type="match status" value="1"/>
</dbReference>
<evidence type="ECO:0000259" key="4">
    <source>
        <dbReference type="Pfam" id="PF07859"/>
    </source>
</evidence>
<dbReference type="InterPro" id="IPR033140">
    <property type="entry name" value="Lipase_GDXG_put_SER_AS"/>
</dbReference>
<protein>
    <submittedName>
        <fullName evidence="5">Alpha/beta hydrolase</fullName>
    </submittedName>
</protein>
<keyword evidence="2 5" id="KW-0378">Hydrolase</keyword>
<dbReference type="InterPro" id="IPR029058">
    <property type="entry name" value="AB_hydrolase_fold"/>
</dbReference>
<accession>A0ABS3RHN3</accession>
<comment type="caution">
    <text evidence="5">The sequence shown here is derived from an EMBL/GenBank/DDBJ whole genome shotgun (WGS) entry which is preliminary data.</text>
</comment>
<dbReference type="Pfam" id="PF07859">
    <property type="entry name" value="Abhydrolase_3"/>
    <property type="match status" value="1"/>
</dbReference>
<feature type="domain" description="Alpha/beta hydrolase fold-3" evidence="4">
    <location>
        <begin position="66"/>
        <end position="267"/>
    </location>
</feature>
<dbReference type="InterPro" id="IPR013094">
    <property type="entry name" value="AB_hydrolase_3"/>
</dbReference>
<dbReference type="PANTHER" id="PTHR48081:SF30">
    <property type="entry name" value="ACETYL-HYDROLASE LIPR-RELATED"/>
    <property type="match status" value="1"/>
</dbReference>
<feature type="active site" evidence="3">
    <location>
        <position position="140"/>
    </location>
</feature>
<dbReference type="PANTHER" id="PTHR48081">
    <property type="entry name" value="AB HYDROLASE SUPERFAMILY PROTEIN C4A8.06C"/>
    <property type="match status" value="1"/>
</dbReference>
<evidence type="ECO:0000313" key="5">
    <source>
        <dbReference type="EMBL" id="MBO2445119.1"/>
    </source>
</evidence>
<evidence type="ECO:0000313" key="6">
    <source>
        <dbReference type="Proteomes" id="UP000666915"/>
    </source>
</evidence>
<dbReference type="Gene3D" id="3.40.50.1820">
    <property type="entry name" value="alpha/beta hydrolase"/>
    <property type="match status" value="1"/>
</dbReference>
<dbReference type="Proteomes" id="UP000666915">
    <property type="component" value="Unassembled WGS sequence"/>
</dbReference>
<dbReference type="GO" id="GO:0016787">
    <property type="term" value="F:hydrolase activity"/>
    <property type="evidence" value="ECO:0007669"/>
    <property type="project" value="UniProtKB-KW"/>
</dbReference>
<dbReference type="EMBL" id="JAGEOK010000062">
    <property type="protein sequence ID" value="MBO2445119.1"/>
    <property type="molecule type" value="Genomic_DNA"/>
</dbReference>
<reference evidence="5 6" key="1">
    <citation type="submission" date="2021-03" db="EMBL/GenBank/DDBJ databases">
        <authorList>
            <person name="Kanchanasin P."/>
            <person name="Saeng-In P."/>
            <person name="Phongsopitanun W."/>
            <person name="Yuki M."/>
            <person name="Kudo T."/>
            <person name="Ohkuma M."/>
            <person name="Tanasupawat S."/>
        </authorList>
    </citation>
    <scope>NUCLEOTIDE SEQUENCE [LARGE SCALE GENOMIC DNA]</scope>
    <source>
        <strain evidence="5 6">L46</strain>
    </source>
</reference>
<sequence>MRWFMRPLVTRLPWTPFTLRFAVLLDLAGALMVPPRGTRVARVRGLACGAEWVRGKGVPAGTRTAILYFHGGGFVACGLRTHRRMIARISQAAGMPVLSVAYRMQPRVPIETSIRDCVDAYRWLLGEGYEGRDVVVAGDSAGGYLAFAAPLHALRDGLPRPAGIAALSPFTDLDIEPKIAHANAPLDPFIPAHRMRDMVRVCFPGAALDDPWLCPVHADLGGLPPTLIQAGSIEVLRADAELMAERLGAAGVPCTLQLWEGQAHVFQIFADLSREGLAAIREIGAFARDVTAPEPRSRAA</sequence>
<evidence type="ECO:0000256" key="3">
    <source>
        <dbReference type="PROSITE-ProRule" id="PRU10038"/>
    </source>
</evidence>
<keyword evidence="6" id="KW-1185">Reference proteome</keyword>
<gene>
    <name evidence="5" type="ORF">J4557_47205</name>
</gene>